<organism evidence="2 3">
    <name type="scientific">Candidatus Ordinivivax streblomastigis</name>
    <dbReference type="NCBI Taxonomy" id="2540710"/>
    <lineage>
        <taxon>Bacteria</taxon>
        <taxon>Pseudomonadati</taxon>
        <taxon>Bacteroidota</taxon>
        <taxon>Bacteroidia</taxon>
        <taxon>Bacteroidales</taxon>
        <taxon>Candidatus Ordinivivax</taxon>
    </lineage>
</organism>
<comment type="caution">
    <text evidence="2">The sequence shown here is derived from an EMBL/GenBank/DDBJ whole genome shotgun (WGS) entry which is preliminary data.</text>
</comment>
<dbReference type="EMBL" id="SNRX01000003">
    <property type="protein sequence ID" value="KAA6303183.1"/>
    <property type="molecule type" value="Genomic_DNA"/>
</dbReference>
<evidence type="ECO:0000313" key="3">
    <source>
        <dbReference type="Proteomes" id="UP000324575"/>
    </source>
</evidence>
<accession>A0A5M8P3Z9</accession>
<sequence length="43" mass="4826">MEIEIKKGDLPIINEILDGLLGKSPLSADKTNEICNNDKEYNH</sequence>
<feature type="region of interest" description="Disordered" evidence="1">
    <location>
        <begin position="24"/>
        <end position="43"/>
    </location>
</feature>
<evidence type="ECO:0000313" key="2">
    <source>
        <dbReference type="EMBL" id="KAA6303183.1"/>
    </source>
</evidence>
<proteinExistence type="predicted"/>
<evidence type="ECO:0000256" key="1">
    <source>
        <dbReference type="SAM" id="MobiDB-lite"/>
    </source>
</evidence>
<protein>
    <submittedName>
        <fullName evidence="2">Uncharacterized protein</fullName>
    </submittedName>
</protein>
<name>A0A5M8P3Z9_9BACT</name>
<dbReference type="AlphaFoldDB" id="A0A5M8P3Z9"/>
<gene>
    <name evidence="2" type="ORF">EZS26_000786</name>
</gene>
<reference evidence="2 3" key="1">
    <citation type="submission" date="2019-03" db="EMBL/GenBank/DDBJ databases">
        <title>Single cell metagenomics reveals metabolic interactions within the superorganism composed of flagellate Streblomastix strix and complex community of Bacteroidetes bacteria on its surface.</title>
        <authorList>
            <person name="Treitli S.C."/>
            <person name="Kolisko M."/>
            <person name="Husnik F."/>
            <person name="Keeling P."/>
            <person name="Hampl V."/>
        </authorList>
    </citation>
    <scope>NUCLEOTIDE SEQUENCE [LARGE SCALE GENOMIC DNA]</scope>
    <source>
        <strain evidence="2">St1</strain>
    </source>
</reference>
<dbReference type="Proteomes" id="UP000324575">
    <property type="component" value="Unassembled WGS sequence"/>
</dbReference>
<feature type="compositionally biased region" description="Basic and acidic residues" evidence="1">
    <location>
        <begin position="30"/>
        <end position="43"/>
    </location>
</feature>